<reference evidence="2 3" key="1">
    <citation type="submission" date="2017-11" db="EMBL/GenBank/DDBJ databases">
        <title>Comparative genomics of Botrytis spp.</title>
        <authorList>
            <person name="Valero-Jimenez C.A."/>
            <person name="Tapia P."/>
            <person name="Veloso J."/>
            <person name="Silva-Moreno E."/>
            <person name="Staats M."/>
            <person name="Valdes J.H."/>
            <person name="Van Kan J.A.L."/>
        </authorList>
    </citation>
    <scope>NUCLEOTIDE SEQUENCE [LARGE SCALE GENOMIC DNA]</scope>
    <source>
        <strain evidence="2 3">MUCL2830</strain>
    </source>
</reference>
<feature type="region of interest" description="Disordered" evidence="1">
    <location>
        <begin position="1"/>
        <end position="88"/>
    </location>
</feature>
<keyword evidence="3" id="KW-1185">Reference proteome</keyword>
<dbReference type="EMBL" id="PHWZ01000549">
    <property type="protein sequence ID" value="TEY36404.1"/>
    <property type="molecule type" value="Genomic_DNA"/>
</dbReference>
<evidence type="ECO:0000313" key="2">
    <source>
        <dbReference type="EMBL" id="TEY36404.1"/>
    </source>
</evidence>
<gene>
    <name evidence="2" type="ORF">BOTCAL_0551g00040</name>
</gene>
<evidence type="ECO:0000256" key="1">
    <source>
        <dbReference type="SAM" id="MobiDB-lite"/>
    </source>
</evidence>
<organism evidence="2 3">
    <name type="scientific">Botryotinia calthae</name>
    <dbReference type="NCBI Taxonomy" id="38488"/>
    <lineage>
        <taxon>Eukaryota</taxon>
        <taxon>Fungi</taxon>
        <taxon>Dikarya</taxon>
        <taxon>Ascomycota</taxon>
        <taxon>Pezizomycotina</taxon>
        <taxon>Leotiomycetes</taxon>
        <taxon>Helotiales</taxon>
        <taxon>Sclerotiniaceae</taxon>
        <taxon>Botryotinia</taxon>
    </lineage>
</organism>
<name>A0A4Y8CMP3_9HELO</name>
<dbReference type="AlphaFoldDB" id="A0A4Y8CMP3"/>
<proteinExistence type="predicted"/>
<protein>
    <submittedName>
        <fullName evidence="2">Uncharacterized protein</fullName>
    </submittedName>
</protein>
<feature type="compositionally biased region" description="Polar residues" evidence="1">
    <location>
        <begin position="1"/>
        <end position="18"/>
    </location>
</feature>
<sequence>MSASTSIIPGSSQANDSAGQIEKNDMSTGSDTALNRKGKGRQINLDTATRNVEPASPVSPGKHDTHMPKSLLPTESSLPNLATGPISPVSPVERVEPKNFAGLQPEQAIGTANPEQATPASSAQSDTDGHSQPISIVKPNLVNPNKLGNRPAEAGFEELISQTDKNILEICTIQGVSYDFSLQTLLPKILHEFSTFVSDPIIENIATRVNPVSNDNWVRCQQRIAGTRELISTLRAPPNFADTMFFPNLLTRDVNEAQDTESYNDAENKALTQTLEMEYFNSIGGLNGILKKFLDGGSDSNQRSALRKLDENAKFFGEKCSDSYGIKPEQNSFILKEEDIKEYENMRRSVDRAREAVLKNPHDERLKLKAAGKSTVFKPLVVNDGILSNQKSNSRFIMSIVWKSFFGTIIDNGIEKKIVGFRSVGNGEQLLLEWCNEGAMRDAFELVASSVYKGKRKEYNGGKMEVGTKSELKSYSLRDCGFGGVAQYIA</sequence>
<evidence type="ECO:0000313" key="3">
    <source>
        <dbReference type="Proteomes" id="UP000297299"/>
    </source>
</evidence>
<accession>A0A4Y8CMP3</accession>
<feature type="region of interest" description="Disordered" evidence="1">
    <location>
        <begin position="112"/>
        <end position="145"/>
    </location>
</feature>
<feature type="compositionally biased region" description="Polar residues" evidence="1">
    <location>
        <begin position="113"/>
        <end position="134"/>
    </location>
</feature>
<dbReference type="OrthoDB" id="5425422at2759"/>
<comment type="caution">
    <text evidence="2">The sequence shown here is derived from an EMBL/GenBank/DDBJ whole genome shotgun (WGS) entry which is preliminary data.</text>
</comment>
<dbReference type="Proteomes" id="UP000297299">
    <property type="component" value="Unassembled WGS sequence"/>
</dbReference>